<dbReference type="AlphaFoldDB" id="A0A9P8VN08"/>
<dbReference type="SUPFAM" id="SSF53474">
    <property type="entry name" value="alpha/beta-Hydrolases"/>
    <property type="match status" value="1"/>
</dbReference>
<dbReference type="OrthoDB" id="59699at2759"/>
<proteinExistence type="predicted"/>
<name>A0A9P8VN08_9PEZI</name>
<dbReference type="EMBL" id="JAGSXJ010000001">
    <property type="protein sequence ID" value="KAH6697453.1"/>
    <property type="molecule type" value="Genomic_DNA"/>
</dbReference>
<sequence length="507" mass="55335">MSTLPISDPGLPRSGLSMSSHRQPRILFVTIDGTLAGSVCCSRKTVVSELPSLISHQENVVRIASNGVGSGIGFSSRYISALGGWGTRKNVIEAYKNLANHYRPGDKIILCGYSRGAWAVRYLAQLIHAAGLPQNGDQRLFHHLYEADDSILDPVGVAEMIKDLGEYELWPSVPIEALCCFDTVGSLGVPLFGLARPFSLFRPQKTSDIISAVAPNVKHAFHCLSLHETREPYSPTLMSGPNVRQVFFLGTHSDMGWIGEDETLVTAPLAWMIQQLDTHIGINFDHTRLAARFPAYRPLTALGSSPSINSNLTIAGDDKESKWWQRPFVRHTPFLLAIIGKKPRQPGCAPALPCRHRPGPDTTIIKLDDATTLDMITQKNNTLPTPRVQVHIGARLRTSGGALDSVPGYVLAAPVNAPPHWARLNRTMKEKRMVSHGGAGRMKRQCNVIWGRRRHSRPVGLLISSSWSWGRATSHSVLSDQLSEAPVGPLEARLLGIPGASSALLKA</sequence>
<organism evidence="2 3">
    <name type="scientific">Plectosphaerella plurivora</name>
    <dbReference type="NCBI Taxonomy" id="936078"/>
    <lineage>
        <taxon>Eukaryota</taxon>
        <taxon>Fungi</taxon>
        <taxon>Dikarya</taxon>
        <taxon>Ascomycota</taxon>
        <taxon>Pezizomycotina</taxon>
        <taxon>Sordariomycetes</taxon>
        <taxon>Hypocreomycetidae</taxon>
        <taxon>Glomerellales</taxon>
        <taxon>Plectosphaerellaceae</taxon>
        <taxon>Plectosphaerella</taxon>
    </lineage>
</organism>
<dbReference type="Pfam" id="PF09994">
    <property type="entry name" value="T6SS_Tle1-like_cat"/>
    <property type="match status" value="1"/>
</dbReference>
<evidence type="ECO:0000259" key="1">
    <source>
        <dbReference type="Pfam" id="PF09994"/>
    </source>
</evidence>
<reference evidence="2" key="1">
    <citation type="journal article" date="2021" name="Nat. Commun.">
        <title>Genetic determinants of endophytism in the Arabidopsis root mycobiome.</title>
        <authorList>
            <person name="Mesny F."/>
            <person name="Miyauchi S."/>
            <person name="Thiergart T."/>
            <person name="Pickel B."/>
            <person name="Atanasova L."/>
            <person name="Karlsson M."/>
            <person name="Huettel B."/>
            <person name="Barry K.W."/>
            <person name="Haridas S."/>
            <person name="Chen C."/>
            <person name="Bauer D."/>
            <person name="Andreopoulos W."/>
            <person name="Pangilinan J."/>
            <person name="LaButti K."/>
            <person name="Riley R."/>
            <person name="Lipzen A."/>
            <person name="Clum A."/>
            <person name="Drula E."/>
            <person name="Henrissat B."/>
            <person name="Kohler A."/>
            <person name="Grigoriev I.V."/>
            <person name="Martin F.M."/>
            <person name="Hacquard S."/>
        </authorList>
    </citation>
    <scope>NUCLEOTIDE SEQUENCE</scope>
    <source>
        <strain evidence="2">MPI-SDFR-AT-0117</strain>
    </source>
</reference>
<feature type="domain" description="T6SS Phospholipase effector Tle1-like catalytic" evidence="1">
    <location>
        <begin position="27"/>
        <end position="275"/>
    </location>
</feature>
<dbReference type="InterPro" id="IPR029058">
    <property type="entry name" value="AB_hydrolase_fold"/>
</dbReference>
<dbReference type="PANTHER" id="PTHR33840">
    <property type="match status" value="1"/>
</dbReference>
<dbReference type="Proteomes" id="UP000770015">
    <property type="component" value="Unassembled WGS sequence"/>
</dbReference>
<keyword evidence="3" id="KW-1185">Reference proteome</keyword>
<protein>
    <recommendedName>
        <fullName evidence="1">T6SS Phospholipase effector Tle1-like catalytic domain-containing protein</fullName>
    </recommendedName>
</protein>
<accession>A0A9P8VN08</accession>
<comment type="caution">
    <text evidence="2">The sequence shown here is derived from an EMBL/GenBank/DDBJ whole genome shotgun (WGS) entry which is preliminary data.</text>
</comment>
<evidence type="ECO:0000313" key="2">
    <source>
        <dbReference type="EMBL" id="KAH6697453.1"/>
    </source>
</evidence>
<gene>
    <name evidence="2" type="ORF">F5X68DRAFT_197346</name>
</gene>
<dbReference type="InterPro" id="IPR018712">
    <property type="entry name" value="Tle1-like_cat"/>
</dbReference>
<evidence type="ECO:0000313" key="3">
    <source>
        <dbReference type="Proteomes" id="UP000770015"/>
    </source>
</evidence>
<dbReference type="PANTHER" id="PTHR33840:SF1">
    <property type="entry name" value="TLE1 PHOSPHOLIPASE DOMAIN-CONTAINING PROTEIN"/>
    <property type="match status" value="1"/>
</dbReference>